<evidence type="ECO:0000256" key="5">
    <source>
        <dbReference type="ARBA" id="ARBA00023237"/>
    </source>
</evidence>
<dbReference type="Pfam" id="PF07980">
    <property type="entry name" value="SusD_RagB"/>
    <property type="match status" value="1"/>
</dbReference>
<evidence type="ECO:0000259" key="7">
    <source>
        <dbReference type="Pfam" id="PF07980"/>
    </source>
</evidence>
<keyword evidence="4" id="KW-0472">Membrane</keyword>
<dbReference type="InterPro" id="IPR033985">
    <property type="entry name" value="SusD-like_N"/>
</dbReference>
<feature type="domain" description="SusD-like N-terminal" evidence="8">
    <location>
        <begin position="70"/>
        <end position="226"/>
    </location>
</feature>
<feature type="domain" description="RagB/SusD" evidence="7">
    <location>
        <begin position="320"/>
        <end position="459"/>
    </location>
</feature>
<dbReference type="EMBL" id="REFH01000011">
    <property type="protein sequence ID" value="RMA73063.1"/>
    <property type="molecule type" value="Genomic_DNA"/>
</dbReference>
<dbReference type="CDD" id="cd08977">
    <property type="entry name" value="SusD"/>
    <property type="match status" value="1"/>
</dbReference>
<dbReference type="SUPFAM" id="SSF48452">
    <property type="entry name" value="TPR-like"/>
    <property type="match status" value="1"/>
</dbReference>
<accession>A0A3L9ZJL5</accession>
<dbReference type="InterPro" id="IPR012944">
    <property type="entry name" value="SusD_RagB_dom"/>
</dbReference>
<keyword evidence="10" id="KW-1185">Reference proteome</keyword>
<evidence type="ECO:0000259" key="8">
    <source>
        <dbReference type="Pfam" id="PF14322"/>
    </source>
</evidence>
<evidence type="ECO:0000256" key="4">
    <source>
        <dbReference type="ARBA" id="ARBA00023136"/>
    </source>
</evidence>
<comment type="caution">
    <text evidence="9">The sequence shown here is derived from an EMBL/GenBank/DDBJ whole genome shotgun (WGS) entry which is preliminary data.</text>
</comment>
<comment type="subcellular location">
    <subcellularLocation>
        <location evidence="1">Cell outer membrane</location>
    </subcellularLocation>
</comment>
<evidence type="ECO:0000313" key="10">
    <source>
        <dbReference type="Proteomes" id="UP000280368"/>
    </source>
</evidence>
<keyword evidence="5" id="KW-0998">Cell outer membrane</keyword>
<feature type="signal peptide" evidence="6">
    <location>
        <begin position="1"/>
        <end position="21"/>
    </location>
</feature>
<sequence>MKTTKSKLFIVSIISFLICTACESFTEVDTPQSQLTTAAVFENAATAEGAMIDIYARIREEGMVNGSFSGLSSLMSNYSDEMQFFGSSEEIKQFNNHTILSSNSLVLSLWNASYSEIYATNLLLEGLKKSTAIDLVDKERLTGEALFLRAFIHFNLVNVFGDIPYITTTDYLKNTQIQKLSQEKVWQHIIEDLIQAEKLLPQDYPTSERVRANKTVATAMLARVYLYKKDWTNAAVKATAVIENPTYVWVANPALEFLRESKAIIWALHPGFIGANTKDARTFVFSKGPPTKPALSPQFVASFEPGDQRRSQWIRTVTSANESWPYAYKYKKTLGSTPPQEYTILFRLAEQYLIRAEALAHLNNIPGSQGDFNKIRNRAGLLNTSASTVESLLNAVAIERRSELFTEQGHRWFDLKRTKQAQEVLEPLKSEWKNSQLLLPIPQSELLLNKNLLPQNPGY</sequence>
<dbReference type="AlphaFoldDB" id="A0A3L9ZJL5"/>
<dbReference type="Pfam" id="PF14322">
    <property type="entry name" value="SusD-like_3"/>
    <property type="match status" value="1"/>
</dbReference>
<comment type="similarity">
    <text evidence="2">Belongs to the SusD family.</text>
</comment>
<evidence type="ECO:0000256" key="3">
    <source>
        <dbReference type="ARBA" id="ARBA00022729"/>
    </source>
</evidence>
<name>A0A3L9ZJL5_9FLAO</name>
<dbReference type="OrthoDB" id="621570at2"/>
<evidence type="ECO:0000256" key="1">
    <source>
        <dbReference type="ARBA" id="ARBA00004442"/>
    </source>
</evidence>
<proteinExistence type="inferred from homology"/>
<dbReference type="Gene3D" id="1.25.40.390">
    <property type="match status" value="1"/>
</dbReference>
<dbReference type="GO" id="GO:0009279">
    <property type="term" value="C:cell outer membrane"/>
    <property type="evidence" value="ECO:0007669"/>
    <property type="project" value="UniProtKB-SubCell"/>
</dbReference>
<keyword evidence="3 6" id="KW-0732">Signal</keyword>
<evidence type="ECO:0000256" key="6">
    <source>
        <dbReference type="SAM" id="SignalP"/>
    </source>
</evidence>
<feature type="chain" id="PRO_5017991273" evidence="6">
    <location>
        <begin position="22"/>
        <end position="459"/>
    </location>
</feature>
<dbReference type="RefSeq" id="WP_121926242.1">
    <property type="nucleotide sequence ID" value="NZ_CBCSGA010000013.1"/>
</dbReference>
<evidence type="ECO:0000256" key="2">
    <source>
        <dbReference type="ARBA" id="ARBA00006275"/>
    </source>
</evidence>
<dbReference type="Proteomes" id="UP000280368">
    <property type="component" value="Unassembled WGS sequence"/>
</dbReference>
<reference evidence="9 10" key="1">
    <citation type="submission" date="2018-10" db="EMBL/GenBank/DDBJ databases">
        <title>Genomic Encyclopedia of Archaeal and Bacterial Type Strains, Phase II (KMG-II): from individual species to whole genera.</title>
        <authorList>
            <person name="Goeker M."/>
        </authorList>
    </citation>
    <scope>NUCLEOTIDE SEQUENCE [LARGE SCALE GENOMIC DNA]</scope>
    <source>
        <strain evidence="9 10">DSM 19727</strain>
    </source>
</reference>
<protein>
    <submittedName>
        <fullName evidence="9">RagB/SusD domain-containing protein</fullName>
    </submittedName>
</protein>
<evidence type="ECO:0000313" key="9">
    <source>
        <dbReference type="EMBL" id="RMA73063.1"/>
    </source>
</evidence>
<dbReference type="InterPro" id="IPR011990">
    <property type="entry name" value="TPR-like_helical_dom_sf"/>
</dbReference>
<organism evidence="9 10">
    <name type="scientific">Flavobacterium weaverense</name>
    <dbReference type="NCBI Taxonomy" id="271156"/>
    <lineage>
        <taxon>Bacteria</taxon>
        <taxon>Pseudomonadati</taxon>
        <taxon>Bacteroidota</taxon>
        <taxon>Flavobacteriia</taxon>
        <taxon>Flavobacteriales</taxon>
        <taxon>Flavobacteriaceae</taxon>
        <taxon>Flavobacterium</taxon>
    </lineage>
</organism>
<gene>
    <name evidence="9" type="ORF">BC961_2665</name>
</gene>